<dbReference type="SUPFAM" id="SSF50249">
    <property type="entry name" value="Nucleic acid-binding proteins"/>
    <property type="match status" value="1"/>
</dbReference>
<proteinExistence type="inferred from homology"/>
<sequence>MTILRNSVNLIGHLGNDPEMKTFGENRRMARFSIATNDYYNDSEGKRVTETQWHNIVAWGKTAEVAEKLLNKGREAAIQGKLVNRSYDDKEGNKHYITEVIANEILVFGNSKDK</sequence>
<name>A0A3B0UF76_9ZZZZ</name>
<dbReference type="InterPro" id="IPR011344">
    <property type="entry name" value="ssDNA-bd"/>
</dbReference>
<dbReference type="InterPro" id="IPR012340">
    <property type="entry name" value="NA-bd_OB-fold"/>
</dbReference>
<dbReference type="PANTHER" id="PTHR10302:SF27">
    <property type="entry name" value="SINGLE-STRANDED DNA-BINDING PROTEIN"/>
    <property type="match status" value="1"/>
</dbReference>
<reference evidence="2" key="1">
    <citation type="submission" date="2018-06" db="EMBL/GenBank/DDBJ databases">
        <authorList>
            <person name="Zhirakovskaya E."/>
        </authorList>
    </citation>
    <scope>NUCLEOTIDE SEQUENCE</scope>
</reference>
<evidence type="ECO:0000256" key="1">
    <source>
        <dbReference type="ARBA" id="ARBA00023125"/>
    </source>
</evidence>
<dbReference type="PROSITE" id="PS50935">
    <property type="entry name" value="SSB"/>
    <property type="match status" value="1"/>
</dbReference>
<dbReference type="EMBL" id="UOET01000156">
    <property type="protein sequence ID" value="VAW27770.1"/>
    <property type="molecule type" value="Genomic_DNA"/>
</dbReference>
<dbReference type="PIRSF" id="PIRSF002070">
    <property type="entry name" value="SSB"/>
    <property type="match status" value="1"/>
</dbReference>
<dbReference type="InterPro" id="IPR000424">
    <property type="entry name" value="Primosome_PriB/ssb"/>
</dbReference>
<organism evidence="2">
    <name type="scientific">hydrothermal vent metagenome</name>
    <dbReference type="NCBI Taxonomy" id="652676"/>
    <lineage>
        <taxon>unclassified sequences</taxon>
        <taxon>metagenomes</taxon>
        <taxon>ecological metagenomes</taxon>
    </lineage>
</organism>
<dbReference type="NCBIfam" id="TIGR00621">
    <property type="entry name" value="ssb"/>
    <property type="match status" value="1"/>
</dbReference>
<evidence type="ECO:0000313" key="2">
    <source>
        <dbReference type="EMBL" id="VAW27770.1"/>
    </source>
</evidence>
<dbReference type="GO" id="GO:0009295">
    <property type="term" value="C:nucleoid"/>
    <property type="evidence" value="ECO:0007669"/>
    <property type="project" value="TreeGrafter"/>
</dbReference>
<keyword evidence="1 2" id="KW-0238">DNA-binding</keyword>
<gene>
    <name evidence="2" type="ORF">MNBD_BACTEROID07-1204</name>
</gene>
<dbReference type="Pfam" id="PF00436">
    <property type="entry name" value="SSB"/>
    <property type="match status" value="1"/>
</dbReference>
<accession>A0A3B0UF76</accession>
<dbReference type="Gene3D" id="2.40.50.140">
    <property type="entry name" value="Nucleic acid-binding proteins"/>
    <property type="match status" value="1"/>
</dbReference>
<dbReference type="AlphaFoldDB" id="A0A3B0UF76"/>
<dbReference type="GO" id="GO:0006260">
    <property type="term" value="P:DNA replication"/>
    <property type="evidence" value="ECO:0007669"/>
    <property type="project" value="InterPro"/>
</dbReference>
<dbReference type="PANTHER" id="PTHR10302">
    <property type="entry name" value="SINGLE-STRANDED DNA-BINDING PROTEIN"/>
    <property type="match status" value="1"/>
</dbReference>
<dbReference type="HAMAP" id="MF_00984">
    <property type="entry name" value="SSB"/>
    <property type="match status" value="1"/>
</dbReference>
<protein>
    <submittedName>
        <fullName evidence="2">Single-stranded DNA-binding protein</fullName>
    </submittedName>
</protein>
<dbReference type="GO" id="GO:0003697">
    <property type="term" value="F:single-stranded DNA binding"/>
    <property type="evidence" value="ECO:0007669"/>
    <property type="project" value="InterPro"/>
</dbReference>
<dbReference type="CDD" id="cd04496">
    <property type="entry name" value="SSB_OBF"/>
    <property type="match status" value="1"/>
</dbReference>